<dbReference type="PROSITE" id="PS50003">
    <property type="entry name" value="PH_DOMAIN"/>
    <property type="match status" value="1"/>
</dbReference>
<gene>
    <name evidence="6" type="ORF">D9613_007559</name>
</gene>
<evidence type="ECO:0000259" key="4">
    <source>
        <dbReference type="PROSITE" id="PS50010"/>
    </source>
</evidence>
<proteinExistence type="predicted"/>
<dbReference type="AlphaFoldDB" id="A0A8H4VMV1"/>
<dbReference type="CDD" id="cd00160">
    <property type="entry name" value="RhoGEF"/>
    <property type="match status" value="1"/>
</dbReference>
<dbReference type="PROSITE" id="PS50219">
    <property type="entry name" value="CNH"/>
    <property type="match status" value="1"/>
</dbReference>
<evidence type="ECO:0000313" key="6">
    <source>
        <dbReference type="EMBL" id="KAF4613905.1"/>
    </source>
</evidence>
<feature type="domain" description="DH" evidence="4">
    <location>
        <begin position="222"/>
        <end position="417"/>
    </location>
</feature>
<feature type="domain" description="CNH" evidence="5">
    <location>
        <begin position="620"/>
        <end position="937"/>
    </location>
</feature>
<dbReference type="Gene3D" id="2.30.29.30">
    <property type="entry name" value="Pleckstrin-homology domain (PH domain)/Phosphotyrosine-binding domain (PTB)"/>
    <property type="match status" value="1"/>
</dbReference>
<feature type="compositionally biased region" description="Polar residues" evidence="2">
    <location>
        <begin position="29"/>
        <end position="44"/>
    </location>
</feature>
<dbReference type="InterPro" id="IPR011993">
    <property type="entry name" value="PH-like_dom_sf"/>
</dbReference>
<dbReference type="InterPro" id="IPR035899">
    <property type="entry name" value="DBL_dom_sf"/>
</dbReference>
<evidence type="ECO:0000256" key="2">
    <source>
        <dbReference type="SAM" id="MobiDB-lite"/>
    </source>
</evidence>
<organism evidence="6 7">
    <name type="scientific">Agrocybe pediades</name>
    <dbReference type="NCBI Taxonomy" id="84607"/>
    <lineage>
        <taxon>Eukaryota</taxon>
        <taxon>Fungi</taxon>
        <taxon>Dikarya</taxon>
        <taxon>Basidiomycota</taxon>
        <taxon>Agaricomycotina</taxon>
        <taxon>Agaricomycetes</taxon>
        <taxon>Agaricomycetidae</taxon>
        <taxon>Agaricales</taxon>
        <taxon>Agaricineae</taxon>
        <taxon>Strophariaceae</taxon>
        <taxon>Agrocybe</taxon>
    </lineage>
</organism>
<dbReference type="Gene3D" id="1.20.900.10">
    <property type="entry name" value="Dbl homology (DH) domain"/>
    <property type="match status" value="1"/>
</dbReference>
<dbReference type="Pfam" id="PF00621">
    <property type="entry name" value="RhoGEF"/>
    <property type="match status" value="1"/>
</dbReference>
<dbReference type="PANTHER" id="PTHR46572">
    <property type="entry name" value="RHO1 GDP-GTP EXCHANGE PROTEIN 1-RELATED"/>
    <property type="match status" value="1"/>
</dbReference>
<feature type="compositionally biased region" description="Polar residues" evidence="2">
    <location>
        <begin position="59"/>
        <end position="74"/>
    </location>
</feature>
<evidence type="ECO:0000256" key="1">
    <source>
        <dbReference type="ARBA" id="ARBA00022658"/>
    </source>
</evidence>
<dbReference type="PANTHER" id="PTHR46572:SF1">
    <property type="entry name" value="RHO1 GUANINE NUCLEOTIDE EXCHANGE FACTOR TUS1"/>
    <property type="match status" value="1"/>
</dbReference>
<dbReference type="InterPro" id="IPR001180">
    <property type="entry name" value="CNH_dom"/>
</dbReference>
<accession>A0A8H4VMV1</accession>
<dbReference type="InterPro" id="IPR052233">
    <property type="entry name" value="Rho-type_GEFs"/>
</dbReference>
<evidence type="ECO:0008006" key="8">
    <source>
        <dbReference type="Google" id="ProtNLM"/>
    </source>
</evidence>
<comment type="caution">
    <text evidence="6">The sequence shown here is derived from an EMBL/GenBank/DDBJ whole genome shotgun (WGS) entry which is preliminary data.</text>
</comment>
<dbReference type="PROSITE" id="PS00741">
    <property type="entry name" value="DH_1"/>
    <property type="match status" value="1"/>
</dbReference>
<keyword evidence="7" id="KW-1185">Reference proteome</keyword>
<evidence type="ECO:0000259" key="3">
    <source>
        <dbReference type="PROSITE" id="PS50003"/>
    </source>
</evidence>
<name>A0A8H4VMV1_9AGAR</name>
<evidence type="ECO:0000313" key="7">
    <source>
        <dbReference type="Proteomes" id="UP000521872"/>
    </source>
</evidence>
<dbReference type="Pfam" id="PF00780">
    <property type="entry name" value="CNH"/>
    <property type="match status" value="1"/>
</dbReference>
<dbReference type="SMART" id="SM00325">
    <property type="entry name" value="RhoGEF"/>
    <property type="match status" value="1"/>
</dbReference>
<evidence type="ECO:0000259" key="5">
    <source>
        <dbReference type="PROSITE" id="PS50219"/>
    </source>
</evidence>
<keyword evidence="1" id="KW-0344">Guanine-nucleotide releasing factor</keyword>
<feature type="region of interest" description="Disordered" evidence="2">
    <location>
        <begin position="1"/>
        <end position="144"/>
    </location>
</feature>
<dbReference type="EMBL" id="JAACJL010000045">
    <property type="protein sequence ID" value="KAF4613905.1"/>
    <property type="molecule type" value="Genomic_DNA"/>
</dbReference>
<sequence>MNGRRHPSNPQLPPGAQRPVPLPPPPPLNQSYAFPSMESDSYTFEVTPPTLSEMHNPWDNINSSPYLPPQQSGTRPRVHSMNDSVTPRNEKSSFDFSSARIPFPEPMTHPSASYQPPRSGHHHSRSELVDAPTSHRLHANRNPSVTSFASSYHVSNDYDDGFSEFNDHEGAGELVQGLSDLSLASEEGLRRFQQGQLAESDQEWHRLVPEEAREALGKQEVQRQSVLFEVIKSERDYVADLEAVEQVFIDGLRTAKPPIIKPQLLNGFIDEVFGNLRDILTFHRRILDALFARQREQHPLLQSVADIILDTVLLSEFRSAYETYIKHYPLAESHHRKQLKQNRAYEAFILSSANDPRIRKRDLITFLSRPVTKLPRLNLLLEQILKLTDVEFEHPDLETLPIILSILKDCIKSTQPGIEAAESKVKFWELCESLIFQRGEIIDMDLYDESRTLVYIGTVFRRNRSETGLTEKWVELTAALMDNYFILTKEGKGRNGSVKRVLMSRPIPLSFLRLGFFEGAAESRREKAEDGGLLETFRSQSVPMYPFTIYHAFSRGMRRYTLYVASDALRKKWKNCLLDAIGVHKVRQESNMWFNPQTLTDGFFRTLGHENPQVNGLKFTGKILCAAPFVNSGRRFLAVGCGRGIYVAPASSEKFRLVLHSRFPVALSAYTTLGDKVFNRLVVQADSSLVSYSLDIMARLALGQTSTQTLDASMERICSADTNLVFYKHVHSSGNSLLIYASKRRLGTSLNMKVLEAVDASEVSVAPKKSGKSTLGFFRPRGEPGYVPKDAYDVVSLVKTVGICTADGIVMADPTNLAKSPVGLVPEFRDAGNNPPLAMLKSRIEGLKPLGIVKVDTNEFLVVYDELGCYINKNGIPARKCAFIKWEIKAVSYAHRNGQLLLICPEFIEVRSITTGRIVQVIEGREMRLLYCGPYTSKDDPILIAMRGGKDDQDGVSERIAELVETEEISLMTPSTISSTMWDEWDM</sequence>
<dbReference type="GO" id="GO:0035556">
    <property type="term" value="P:intracellular signal transduction"/>
    <property type="evidence" value="ECO:0007669"/>
    <property type="project" value="InterPro"/>
</dbReference>
<protein>
    <recommendedName>
        <fullName evidence="8">Rho1 guanine nucleotide exchange factor 1</fullName>
    </recommendedName>
</protein>
<dbReference type="InterPro" id="IPR001331">
    <property type="entry name" value="GDS_CDC24_CS"/>
</dbReference>
<dbReference type="SMART" id="SM00036">
    <property type="entry name" value="CNH"/>
    <property type="match status" value="1"/>
</dbReference>
<dbReference type="PROSITE" id="PS50010">
    <property type="entry name" value="DH_2"/>
    <property type="match status" value="1"/>
</dbReference>
<dbReference type="GO" id="GO:0005085">
    <property type="term" value="F:guanyl-nucleotide exchange factor activity"/>
    <property type="evidence" value="ECO:0007669"/>
    <property type="project" value="UniProtKB-KW"/>
</dbReference>
<dbReference type="InterPro" id="IPR001849">
    <property type="entry name" value="PH_domain"/>
</dbReference>
<dbReference type="Proteomes" id="UP000521872">
    <property type="component" value="Unassembled WGS sequence"/>
</dbReference>
<dbReference type="InterPro" id="IPR000219">
    <property type="entry name" value="DH_dom"/>
</dbReference>
<feature type="domain" description="PH" evidence="3">
    <location>
        <begin position="452"/>
        <end position="582"/>
    </location>
</feature>
<reference evidence="6 7" key="1">
    <citation type="submission" date="2019-12" db="EMBL/GenBank/DDBJ databases">
        <authorList>
            <person name="Floudas D."/>
            <person name="Bentzer J."/>
            <person name="Ahren D."/>
            <person name="Johansson T."/>
            <person name="Persson P."/>
            <person name="Tunlid A."/>
        </authorList>
    </citation>
    <scope>NUCLEOTIDE SEQUENCE [LARGE SCALE GENOMIC DNA]</scope>
    <source>
        <strain evidence="6 7">CBS 102.39</strain>
    </source>
</reference>
<dbReference type="SUPFAM" id="SSF48065">
    <property type="entry name" value="DBL homology domain (DH-domain)"/>
    <property type="match status" value="1"/>
</dbReference>